<accession>A0A7W9W540</accession>
<name>A0A7W9W540_ARMRO</name>
<evidence type="ECO:0000313" key="2">
    <source>
        <dbReference type="EMBL" id="MBB6050029.1"/>
    </source>
</evidence>
<gene>
    <name evidence="2" type="ORF">HNQ39_001820</name>
</gene>
<evidence type="ECO:0000256" key="1">
    <source>
        <dbReference type="SAM" id="SignalP"/>
    </source>
</evidence>
<keyword evidence="1" id="KW-0732">Signal</keyword>
<dbReference type="EMBL" id="JACHGW010000002">
    <property type="protein sequence ID" value="MBB6050029.1"/>
    <property type="molecule type" value="Genomic_DNA"/>
</dbReference>
<feature type="signal peptide" evidence="1">
    <location>
        <begin position="1"/>
        <end position="21"/>
    </location>
</feature>
<reference evidence="2 3" key="1">
    <citation type="submission" date="2020-08" db="EMBL/GenBank/DDBJ databases">
        <title>Genomic Encyclopedia of Type Strains, Phase IV (KMG-IV): sequencing the most valuable type-strain genomes for metagenomic binning, comparative biology and taxonomic classification.</title>
        <authorList>
            <person name="Goeker M."/>
        </authorList>
    </citation>
    <scope>NUCLEOTIDE SEQUENCE [LARGE SCALE GENOMIC DNA]</scope>
    <source>
        <strain evidence="2 3">DSM 23562</strain>
    </source>
</reference>
<proteinExistence type="predicted"/>
<protein>
    <submittedName>
        <fullName evidence="2">Uncharacterized protein</fullName>
    </submittedName>
</protein>
<comment type="caution">
    <text evidence="2">The sequence shown here is derived from an EMBL/GenBank/DDBJ whole genome shotgun (WGS) entry which is preliminary data.</text>
</comment>
<sequence length="105" mass="10339">MKRIFALLGACALLGIFSAPAMVQAAPVAIAAVDSVIVGTANDNIEWTSGNGTKTLSAGAIVVASTSSSGVTVTGVNPNGSVVTDNISWTSFASIAPNISWGGGD</sequence>
<organism evidence="2 3">
    <name type="scientific">Armatimonas rosea</name>
    <dbReference type="NCBI Taxonomy" id="685828"/>
    <lineage>
        <taxon>Bacteria</taxon>
        <taxon>Bacillati</taxon>
        <taxon>Armatimonadota</taxon>
        <taxon>Armatimonadia</taxon>
        <taxon>Armatimonadales</taxon>
        <taxon>Armatimonadaceae</taxon>
        <taxon>Armatimonas</taxon>
    </lineage>
</organism>
<dbReference type="RefSeq" id="WP_184194199.1">
    <property type="nucleotide sequence ID" value="NZ_JACHGW010000002.1"/>
</dbReference>
<keyword evidence="3" id="KW-1185">Reference proteome</keyword>
<feature type="chain" id="PRO_5030695550" evidence="1">
    <location>
        <begin position="22"/>
        <end position="105"/>
    </location>
</feature>
<dbReference type="Proteomes" id="UP000520814">
    <property type="component" value="Unassembled WGS sequence"/>
</dbReference>
<dbReference type="AlphaFoldDB" id="A0A7W9W540"/>
<evidence type="ECO:0000313" key="3">
    <source>
        <dbReference type="Proteomes" id="UP000520814"/>
    </source>
</evidence>